<feature type="compositionally biased region" description="Low complexity" evidence="6">
    <location>
        <begin position="415"/>
        <end position="440"/>
    </location>
</feature>
<organism evidence="8 9">
    <name type="scientific">Acanthamoeba castellanii (strain ATCC 30010 / Neff)</name>
    <dbReference type="NCBI Taxonomy" id="1257118"/>
    <lineage>
        <taxon>Eukaryota</taxon>
        <taxon>Amoebozoa</taxon>
        <taxon>Discosea</taxon>
        <taxon>Longamoebia</taxon>
        <taxon>Centramoebida</taxon>
        <taxon>Acanthamoebidae</taxon>
        <taxon>Acanthamoeba</taxon>
    </lineage>
</organism>
<keyword evidence="3" id="KW-0862">Zinc</keyword>
<evidence type="ECO:0000256" key="4">
    <source>
        <dbReference type="PROSITE-ProRule" id="PRU00228"/>
    </source>
</evidence>
<keyword evidence="8" id="KW-0808">Transferase</keyword>
<feature type="compositionally biased region" description="Basic and acidic residues" evidence="6">
    <location>
        <begin position="271"/>
        <end position="282"/>
    </location>
</feature>
<dbReference type="SUPFAM" id="SSF57850">
    <property type="entry name" value="RING/U-box"/>
    <property type="match status" value="4"/>
</dbReference>
<feature type="region of interest" description="Disordered" evidence="6">
    <location>
        <begin position="256"/>
        <end position="447"/>
    </location>
</feature>
<evidence type="ECO:0000256" key="2">
    <source>
        <dbReference type="ARBA" id="ARBA00022771"/>
    </source>
</evidence>
<protein>
    <submittedName>
        <fullName evidence="8">Putative N6adenosine-methyltransferase</fullName>
    </submittedName>
</protein>
<dbReference type="GO" id="GO:0032259">
    <property type="term" value="P:methylation"/>
    <property type="evidence" value="ECO:0007669"/>
    <property type="project" value="UniProtKB-KW"/>
</dbReference>
<dbReference type="GO" id="GO:0005634">
    <property type="term" value="C:nucleus"/>
    <property type="evidence" value="ECO:0007669"/>
    <property type="project" value="TreeGrafter"/>
</dbReference>
<dbReference type="GO" id="GO:0008168">
    <property type="term" value="F:methyltransferase activity"/>
    <property type="evidence" value="ECO:0007669"/>
    <property type="project" value="UniProtKB-KW"/>
</dbReference>
<evidence type="ECO:0000259" key="7">
    <source>
        <dbReference type="PROSITE" id="PS50135"/>
    </source>
</evidence>
<feature type="domain" description="ZZ-type" evidence="7">
    <location>
        <begin position="882"/>
        <end position="942"/>
    </location>
</feature>
<feature type="region of interest" description="Disordered" evidence="6">
    <location>
        <begin position="1"/>
        <end position="62"/>
    </location>
</feature>
<reference evidence="8 9" key="1">
    <citation type="journal article" date="2013" name="Genome Biol.">
        <title>Genome of Acanthamoeba castellanii highlights extensive lateral gene transfer and early evolution of tyrosine kinase signaling.</title>
        <authorList>
            <person name="Clarke M."/>
            <person name="Lohan A.J."/>
            <person name="Liu B."/>
            <person name="Lagkouvardos I."/>
            <person name="Roy S."/>
            <person name="Zafar N."/>
            <person name="Bertelli C."/>
            <person name="Schilde C."/>
            <person name="Kianianmomeni A."/>
            <person name="Burglin T.R."/>
            <person name="Frech C."/>
            <person name="Turcotte B."/>
            <person name="Kopec K.O."/>
            <person name="Synnott J.M."/>
            <person name="Choo C."/>
            <person name="Paponov I."/>
            <person name="Finkler A."/>
            <person name="Soon Heng Tan C."/>
            <person name="Hutchins A.P."/>
            <person name="Weinmeier T."/>
            <person name="Rattei T."/>
            <person name="Chu J.S."/>
            <person name="Gimenez G."/>
            <person name="Irimia M."/>
            <person name="Rigden D.J."/>
            <person name="Fitzpatrick D.A."/>
            <person name="Lorenzo-Morales J."/>
            <person name="Bateman A."/>
            <person name="Chiu C.H."/>
            <person name="Tang P."/>
            <person name="Hegemann P."/>
            <person name="Fromm H."/>
            <person name="Raoult D."/>
            <person name="Greub G."/>
            <person name="Miranda-Saavedra D."/>
            <person name="Chen N."/>
            <person name="Nash P."/>
            <person name="Ginger M.L."/>
            <person name="Horn M."/>
            <person name="Schaap P."/>
            <person name="Caler L."/>
            <person name="Loftus B."/>
        </authorList>
    </citation>
    <scope>NUCLEOTIDE SEQUENCE [LARGE SCALE GENOMIC DNA]</scope>
    <source>
        <strain evidence="8 9">Neff</strain>
    </source>
</reference>
<dbReference type="PROSITE" id="PS50135">
    <property type="entry name" value="ZF_ZZ_2"/>
    <property type="match status" value="3"/>
</dbReference>
<evidence type="ECO:0000313" key="8">
    <source>
        <dbReference type="EMBL" id="ELR23875.1"/>
    </source>
</evidence>
<dbReference type="GO" id="GO:0036396">
    <property type="term" value="C:RNA N6-methyladenosine methyltransferase complex"/>
    <property type="evidence" value="ECO:0007669"/>
    <property type="project" value="TreeGrafter"/>
</dbReference>
<keyword evidence="2 4" id="KW-0863">Zinc-finger</keyword>
<dbReference type="KEGG" id="acan:ACA1_074420"/>
<accession>L8HFC7</accession>
<dbReference type="VEuPathDB" id="AmoebaDB:ACA1_074420"/>
<gene>
    <name evidence="8" type="ORF">ACA1_074420</name>
</gene>
<feature type="compositionally biased region" description="Basic residues" evidence="6">
    <location>
        <begin position="31"/>
        <end position="40"/>
    </location>
</feature>
<keyword evidence="9" id="KW-1185">Reference proteome</keyword>
<feature type="domain" description="ZZ-type" evidence="7">
    <location>
        <begin position="949"/>
        <end position="1005"/>
    </location>
</feature>
<dbReference type="GeneID" id="14924892"/>
<feature type="domain" description="ZZ-type" evidence="7">
    <location>
        <begin position="1006"/>
        <end position="1066"/>
    </location>
</feature>
<dbReference type="InterPro" id="IPR000433">
    <property type="entry name" value="Znf_ZZ"/>
</dbReference>
<keyword evidence="8" id="KW-0489">Methyltransferase</keyword>
<evidence type="ECO:0000313" key="9">
    <source>
        <dbReference type="Proteomes" id="UP000011083"/>
    </source>
</evidence>
<dbReference type="STRING" id="1257118.L8HFC7"/>
<comment type="similarity">
    <text evidence="5">Belongs to the MT-A70-like family.</text>
</comment>
<dbReference type="InterPro" id="IPR007757">
    <property type="entry name" value="MT-A70-like"/>
</dbReference>
<keyword evidence="1" id="KW-0479">Metal-binding</keyword>
<dbReference type="SUPFAM" id="SSF53335">
    <property type="entry name" value="S-adenosyl-L-methionine-dependent methyltransferases"/>
    <property type="match status" value="1"/>
</dbReference>
<name>L8HFC7_ACACF</name>
<dbReference type="Gene3D" id="3.40.50.150">
    <property type="entry name" value="Vaccinia Virus protein VP39"/>
    <property type="match status" value="1"/>
</dbReference>
<sequence length="1067" mass="117545">METRSRRQRASPSTYNEAVLLGESPPNKSTSKPKTKKGSSTKKGGAKAATLQDRKRRKVVPTEWAPENVFDIIQHTSYPTPTTLGGEDGQIRQGDDVVCPPALEPVTAHELKRMRLEAERSGHHSQRESPQTPMAMAAVDTPTDASLQKMSIATLLASGPASSAPPPLAEVSSLSINDIINAPGNDDNILAAEDFFSIALSSDTATDAVLGSIESQPEDEEVRQEWDKLADLLQEEQDKIQQEAKLNQQIPVGEEKVKHEAATAAPPSQPKSREEPLEETKQEVVGLSMTEAAGQDRSPQADAHNDALPAVVVEEQLPYGYLELDDEKEEEEEDSEDEYVEAGAPAPSAKGGKGGRGKASTTKGRAKGKAKGKTAAAKGQRKGRSSGGAAGKTTGTRKSGRRSQQDELAMPMDDPTAYTSTTTSPSTLPTSPLLSPAAPTAGGGGPSVAALAQLRKLEELHRRECTNGRETGCEFCSILDCKWGNEDHYRREKEGGCPCRETQTALPAASPSEEKAVTRGRTRSGRKSAESGYASAADTSLEDEIMALDAELLGGTKGEDSKGEKRKRFEVEDFNRPDELPLATLKLDSTKAVIDKTLIKEGKSVTSGYYKEAYSWADRTFINCDLRYYNLASLGKFDAILIDPPWRIKGNQLISNEKTMFNNSKWGLSYGTMSNDEIIDIDVGCLSDKGFIFLWVINSQIEFGFKCLQKWGYTYVDRITWVKKTASGNIAISQGYYFLHSSEICLVGVKYDAKGKSLEFISKTSNDLLFAEIREKSRKPDQLYHIIERMVPGGRKVEIFARNHNMRPGWLSLGNQLGEYYDWDHDLIRCDMCNGSIPTGKTRYKSRTVADSDLCAACYQKSGGSPEQYFEIENVMAEMAFHQYFACDGCETKPLWGLRFHCTQCDDCDLCELCYDKKTLPAHLKDTHSVDHKFDVIEMPDLAGGLPVHHEYRCLGCMTKPIIGYRFVCLACNGLSLCQKCFFLRKEPRNHKANHNMDIIVDSSNYDQFKCAVCALFPIKPVVYKCTSCLNYDLCESCHHDCAPPPATNTSHKPSHKFKMITVSTGN</sequence>
<dbReference type="SMART" id="SM00291">
    <property type="entry name" value="ZnF_ZZ"/>
    <property type="match status" value="4"/>
</dbReference>
<evidence type="ECO:0000256" key="6">
    <source>
        <dbReference type="SAM" id="MobiDB-lite"/>
    </source>
</evidence>
<feature type="region of interest" description="Disordered" evidence="6">
    <location>
        <begin position="508"/>
        <end position="535"/>
    </location>
</feature>
<dbReference type="Proteomes" id="UP000011083">
    <property type="component" value="Unassembled WGS sequence"/>
</dbReference>
<dbReference type="InterPro" id="IPR029063">
    <property type="entry name" value="SAM-dependent_MTases_sf"/>
</dbReference>
<dbReference type="EMBL" id="KB007842">
    <property type="protein sequence ID" value="ELR23875.1"/>
    <property type="molecule type" value="Genomic_DNA"/>
</dbReference>
<dbReference type="PROSITE" id="PS00092">
    <property type="entry name" value="N6_MTASE"/>
    <property type="match status" value="1"/>
</dbReference>
<evidence type="ECO:0000256" key="5">
    <source>
        <dbReference type="PROSITE-ProRule" id="PRU00489"/>
    </source>
</evidence>
<dbReference type="InterPro" id="IPR043145">
    <property type="entry name" value="Znf_ZZ_sf"/>
</dbReference>
<dbReference type="InterPro" id="IPR002052">
    <property type="entry name" value="DNA_methylase_N6_adenine_CS"/>
</dbReference>
<dbReference type="Gene3D" id="3.30.60.90">
    <property type="match status" value="4"/>
</dbReference>
<dbReference type="PROSITE" id="PS51143">
    <property type="entry name" value="MT_A70"/>
    <property type="match status" value="1"/>
</dbReference>
<dbReference type="RefSeq" id="XP_004353403.1">
    <property type="nucleotide sequence ID" value="XM_004353351.1"/>
</dbReference>
<dbReference type="CDD" id="cd02249">
    <property type="entry name" value="ZZ"/>
    <property type="match status" value="2"/>
</dbReference>
<dbReference type="AlphaFoldDB" id="L8HFC7"/>
<dbReference type="GO" id="GO:0008270">
    <property type="term" value="F:zinc ion binding"/>
    <property type="evidence" value="ECO:0007669"/>
    <property type="project" value="UniProtKB-KW"/>
</dbReference>
<dbReference type="Pfam" id="PF00569">
    <property type="entry name" value="ZZ"/>
    <property type="match status" value="3"/>
</dbReference>
<dbReference type="GO" id="GO:0003676">
    <property type="term" value="F:nucleic acid binding"/>
    <property type="evidence" value="ECO:0007669"/>
    <property type="project" value="InterPro"/>
</dbReference>
<dbReference type="PROSITE" id="PS01357">
    <property type="entry name" value="ZF_ZZ_1"/>
    <property type="match status" value="2"/>
</dbReference>
<feature type="compositionally biased region" description="Low complexity" evidence="6">
    <location>
        <begin position="341"/>
        <end position="350"/>
    </location>
</feature>
<evidence type="ECO:0000256" key="3">
    <source>
        <dbReference type="ARBA" id="ARBA00022833"/>
    </source>
</evidence>
<feature type="compositionally biased region" description="Acidic residues" evidence="6">
    <location>
        <begin position="323"/>
        <end position="340"/>
    </location>
</feature>
<dbReference type="PANTHER" id="PTHR12829">
    <property type="entry name" value="N6-ADENOSINE-METHYLTRANSFERASE"/>
    <property type="match status" value="1"/>
</dbReference>
<dbReference type="Pfam" id="PF05063">
    <property type="entry name" value="MT-A70"/>
    <property type="match status" value="1"/>
</dbReference>
<evidence type="ECO:0000256" key="1">
    <source>
        <dbReference type="ARBA" id="ARBA00022723"/>
    </source>
</evidence>
<dbReference type="OrthoDB" id="10262526at2759"/>
<proteinExistence type="inferred from homology"/>
<dbReference type="PANTHER" id="PTHR12829:SF2">
    <property type="entry name" value="N6-ADENOSINE-METHYLTRANSFERASE MT-A70-LIKE"/>
    <property type="match status" value="1"/>
</dbReference>